<dbReference type="PANTHER" id="PTHR11225">
    <property type="entry name" value="NUCLEAR PORE COMPLEX PROTEIN NUP93 NUCLEOPORIN NUP93 DEAD EYE PROTEIN"/>
    <property type="match status" value="1"/>
</dbReference>
<proteinExistence type="inferred from homology"/>
<keyword evidence="5" id="KW-0653">Protein transport</keyword>
<sequence length="816" mass="94080">MASDFSDLLFEAEKLTHDIEGPTELPKVDRSLRQVLEASNELYTRVAHTGSKDIQANLLLGSKGIDLPRISQKLDLISSQRTIETIDPIDDVDLDSCLENEIRNCIMGIIDEEKRLCYKSIMEQTWEHESGEWKQEKRKILNAMTGPSGNFIDPLKKESMFMESPIVGSMHMTYQEAVYAAKIIELNKRSLRGDPKIDLVSYFAKAAEEFKDTKVNDMWEIIKFMTEIQPICSTEDAISARKSKLVIMDLVHHAKKYLETRYKTYMSNVINENLMIAQRGGIPGTYPLVKSYLGIRLQGGYVGLVDGDVEDRPLWPMVYYCLRSGDISAALECLEKSSSTQRFPELVAILRAKYSNPKHPDIQKLEEAVRYQYRRLVRNETDPFKRIVWAVLGCCDIVDEHSEVARTADDWLWLKLCLVRVDYAKEDHIDYFDFQRTIIEEYGESHYDAMHQPHLYFQVLALTGQFEAAIEFLSRIERYKVHAVHMAIALNELYILAGPSDYSSPLIFMDPSDPKPARRLNIVRLILVYVRKFEIHCIEEAVNYFYLLHNIMNGDNQNMYVVCVGDLAQETREYERIFGKIQRNGIRTKGALDEFKHNEITVEKIAMDVAKQLVIKGSFEEAVELYDIACNQTEVLTLLNTLLSQVVTLPASEGSMRNRLFSKVREIYDRYSNGGFSCSANLANAFCNLKDLFIFFEHYHSKNYSHALKCLSDIKLIPMQASELDERVNSFKCVNVDVCKIMPDILLATMNIYFSQYQKIKDNEYVPNRFSDFSIEKQLVVIREQAKVLTNFTGMLPYRMPGDTNSRLVQMEILMH</sequence>
<evidence type="ECO:0000256" key="4">
    <source>
        <dbReference type="ARBA" id="ARBA00023242"/>
    </source>
</evidence>
<gene>
    <name evidence="7" type="primary">LOC108565532</name>
</gene>
<evidence type="ECO:0000313" key="7">
    <source>
        <dbReference type="RefSeq" id="XP_017780537.1"/>
    </source>
</evidence>
<name>A0ABM1N137_NICVS</name>
<comment type="subcellular location">
    <subcellularLocation>
        <location evidence="1 5">Nucleus</location>
        <location evidence="1 5">Nuclear pore complex</location>
    </subcellularLocation>
</comment>
<keyword evidence="5" id="KW-0811">Translocation</keyword>
<protein>
    <recommendedName>
        <fullName evidence="5">Nuclear pore protein</fullName>
    </recommendedName>
</protein>
<keyword evidence="3 5" id="KW-0906">Nuclear pore complex</keyword>
<evidence type="ECO:0000256" key="2">
    <source>
        <dbReference type="ARBA" id="ARBA00010186"/>
    </source>
</evidence>
<evidence type="ECO:0000256" key="5">
    <source>
        <dbReference type="RuleBase" id="RU364035"/>
    </source>
</evidence>
<keyword evidence="5" id="KW-0509">mRNA transport</keyword>
<comment type="similarity">
    <text evidence="2 5">Belongs to the nucleoporin interacting component (NIC) family.</text>
</comment>
<keyword evidence="6" id="KW-1185">Reference proteome</keyword>
<dbReference type="Proteomes" id="UP000695000">
    <property type="component" value="Unplaced"/>
</dbReference>
<dbReference type="Pfam" id="PF04097">
    <property type="entry name" value="Nic96"/>
    <property type="match status" value="1"/>
</dbReference>
<dbReference type="RefSeq" id="XP_017780537.1">
    <property type="nucleotide sequence ID" value="XM_017925048.1"/>
</dbReference>
<keyword evidence="5" id="KW-0813">Transport</keyword>
<accession>A0ABM1N137</accession>
<evidence type="ECO:0000256" key="3">
    <source>
        <dbReference type="ARBA" id="ARBA00023132"/>
    </source>
</evidence>
<keyword evidence="4 5" id="KW-0539">Nucleus</keyword>
<dbReference type="InterPro" id="IPR007231">
    <property type="entry name" value="Nucleoporin_int_Nup93/Nic96"/>
</dbReference>
<dbReference type="PANTHER" id="PTHR11225:SF4">
    <property type="entry name" value="NUCLEAR PORE COMPLEX PROTEIN NUP93"/>
    <property type="match status" value="1"/>
</dbReference>
<evidence type="ECO:0000256" key="1">
    <source>
        <dbReference type="ARBA" id="ARBA00004567"/>
    </source>
</evidence>
<dbReference type="GeneID" id="108565532"/>
<evidence type="ECO:0000313" key="6">
    <source>
        <dbReference type="Proteomes" id="UP000695000"/>
    </source>
</evidence>
<reference evidence="7" key="1">
    <citation type="submission" date="2025-08" db="UniProtKB">
        <authorList>
            <consortium name="RefSeq"/>
        </authorList>
    </citation>
    <scope>IDENTIFICATION</scope>
    <source>
        <tissue evidence="7">Whole Larva</tissue>
    </source>
</reference>
<keyword evidence="5" id="KW-0472">Membrane</keyword>
<organism evidence="6 7">
    <name type="scientific">Nicrophorus vespilloides</name>
    <name type="common">Boreal carrion beetle</name>
    <dbReference type="NCBI Taxonomy" id="110193"/>
    <lineage>
        <taxon>Eukaryota</taxon>
        <taxon>Metazoa</taxon>
        <taxon>Ecdysozoa</taxon>
        <taxon>Arthropoda</taxon>
        <taxon>Hexapoda</taxon>
        <taxon>Insecta</taxon>
        <taxon>Pterygota</taxon>
        <taxon>Neoptera</taxon>
        <taxon>Endopterygota</taxon>
        <taxon>Coleoptera</taxon>
        <taxon>Polyphaga</taxon>
        <taxon>Staphyliniformia</taxon>
        <taxon>Silphidae</taxon>
        <taxon>Nicrophorinae</taxon>
        <taxon>Nicrophorus</taxon>
    </lineage>
</organism>